<evidence type="ECO:0000256" key="3">
    <source>
        <dbReference type="ARBA" id="ARBA00022475"/>
    </source>
</evidence>
<dbReference type="Proteomes" id="UP001629536">
    <property type="component" value="Unassembled WGS sequence"/>
</dbReference>
<keyword evidence="4" id="KW-0645">Protease</keyword>
<gene>
    <name evidence="17" type="ORF">ABGF40_05930</name>
</gene>
<dbReference type="InterPro" id="IPR039421">
    <property type="entry name" value="Type_1_exporter"/>
</dbReference>
<dbReference type="SMART" id="SM00382">
    <property type="entry name" value="AAA"/>
    <property type="match status" value="1"/>
</dbReference>
<dbReference type="Gene3D" id="3.90.70.10">
    <property type="entry name" value="Cysteine proteinases"/>
    <property type="match status" value="1"/>
</dbReference>
<dbReference type="CDD" id="cd18570">
    <property type="entry name" value="ABC_6TM_PCAT1_LagD_like"/>
    <property type="match status" value="1"/>
</dbReference>
<keyword evidence="8" id="KW-0788">Thiol protease</keyword>
<keyword evidence="6" id="KW-0547">Nucleotide-binding</keyword>
<dbReference type="SUPFAM" id="SSF90123">
    <property type="entry name" value="ABC transporter transmembrane region"/>
    <property type="match status" value="1"/>
</dbReference>
<dbReference type="InterPro" id="IPR011527">
    <property type="entry name" value="ABC1_TM_dom"/>
</dbReference>
<evidence type="ECO:0000256" key="11">
    <source>
        <dbReference type="ARBA" id="ARBA00022989"/>
    </source>
</evidence>
<keyword evidence="10" id="KW-1278">Translocase</keyword>
<keyword evidence="7" id="KW-0378">Hydrolase</keyword>
<dbReference type="Pfam" id="PF00005">
    <property type="entry name" value="ABC_tran"/>
    <property type="match status" value="1"/>
</dbReference>
<evidence type="ECO:0000256" key="12">
    <source>
        <dbReference type="ARBA" id="ARBA00023136"/>
    </source>
</evidence>
<feature type="domain" description="ABC transporter" evidence="14">
    <location>
        <begin position="483"/>
        <end position="717"/>
    </location>
</feature>
<dbReference type="NCBIfam" id="TIGR01193">
    <property type="entry name" value="bacteriocin_ABC"/>
    <property type="match status" value="1"/>
</dbReference>
<dbReference type="SUPFAM" id="SSF52540">
    <property type="entry name" value="P-loop containing nucleoside triphosphate hydrolases"/>
    <property type="match status" value="1"/>
</dbReference>
<feature type="transmembrane region" description="Helical" evidence="13">
    <location>
        <begin position="306"/>
        <end position="324"/>
    </location>
</feature>
<dbReference type="PROSITE" id="PS50893">
    <property type="entry name" value="ABC_TRANSPORTER_2"/>
    <property type="match status" value="1"/>
</dbReference>
<evidence type="ECO:0000256" key="8">
    <source>
        <dbReference type="ARBA" id="ARBA00022807"/>
    </source>
</evidence>
<dbReference type="PROSITE" id="PS00211">
    <property type="entry name" value="ABC_TRANSPORTER_1"/>
    <property type="match status" value="1"/>
</dbReference>
<feature type="domain" description="ABC transmembrane type-1" evidence="15">
    <location>
        <begin position="168"/>
        <end position="449"/>
    </location>
</feature>
<dbReference type="InterPro" id="IPR017871">
    <property type="entry name" value="ABC_transporter-like_CS"/>
</dbReference>
<evidence type="ECO:0000256" key="7">
    <source>
        <dbReference type="ARBA" id="ARBA00022801"/>
    </source>
</evidence>
<dbReference type="Pfam" id="PF00664">
    <property type="entry name" value="ABC_membrane"/>
    <property type="match status" value="1"/>
</dbReference>
<dbReference type="InterPro" id="IPR003439">
    <property type="entry name" value="ABC_transporter-like_ATP-bd"/>
</dbReference>
<evidence type="ECO:0000256" key="10">
    <source>
        <dbReference type="ARBA" id="ARBA00022967"/>
    </source>
</evidence>
<evidence type="ECO:0000256" key="2">
    <source>
        <dbReference type="ARBA" id="ARBA00022448"/>
    </source>
</evidence>
<feature type="transmembrane region" description="Helical" evidence="13">
    <location>
        <begin position="204"/>
        <end position="224"/>
    </location>
</feature>
<sequence>MILKKYHSTLQHDQSDCAAAVVSTIIKTYGLELSIMKIREIIGTDIYGTTVKGVVYGLEKLNFSVKAVRFKLSDLNKKVTLPAILQVKTLSGENHFIVLHKILRNNKFLIDDPAIGLKKINNEELDKIFLGIAIFMIPKSDFEVKKDKSGSMFNIFKQLILPQKKLFITIILTSLLLSIFGILSSIFSKILMDEVIPYKLKNTLFVFLFVFGLISILQTMLSAFRKHILLFLSRKVDIPVLMGYYNHIIHLPYTFFSSRKTGDIITRFQDAMTIKDIFTSVSISLILDIGLSLISTIVLININLKLFLILFVMVLINIILIYIFKKSYKEINKKQMEAGAVLNSQLIESLQNVNTVKALNDEENQLEKLEYKFVNTLKIAYEEGVLSNIQGSISSLINTLGGIIFMAVGALFIIDGKMSIGDLLVFQSISQYFTEPIQNLVGLQLTFQESSIDINRLNELMDLKREDENIEHKIKNIDLKKDINFDDLSFAYGSRPNLLNNFNLNIKQGEKFAFVGDSGAGKSTIVKLLLKFIEPNAGKISIGEYDLSDIDSYFLRNKIAYIPQEIELFSGTIMENLKIGNQNASYEEIISVCKMVGIHNTIDRLQNKYMSYIEEKGGNLSGGEKQRLAIARALLSDSDIYIFDEATSNLDSFSEKIIQDLIFNKIKNKTVIIIAHRISTIVNCDRICLIKSGQIKELGTHEELYSLGREYHDMVIIQNNFIGKSENMGNSIITEEDEITYE</sequence>
<accession>A0ABW9F700</accession>
<evidence type="ECO:0000259" key="14">
    <source>
        <dbReference type="PROSITE" id="PS50893"/>
    </source>
</evidence>
<name>A0ABW9F700_9FIRM</name>
<keyword evidence="11 13" id="KW-1133">Transmembrane helix</keyword>
<comment type="caution">
    <text evidence="17">The sequence shown here is derived from an EMBL/GenBank/DDBJ whole genome shotgun (WGS) entry which is preliminary data.</text>
</comment>
<dbReference type="InterPro" id="IPR036640">
    <property type="entry name" value="ABC1_TM_sf"/>
</dbReference>
<dbReference type="InterPro" id="IPR027417">
    <property type="entry name" value="P-loop_NTPase"/>
</dbReference>
<organism evidence="17 18">
    <name type="scientific">Helcococcus bovis</name>
    <dbReference type="NCBI Taxonomy" id="3153252"/>
    <lineage>
        <taxon>Bacteria</taxon>
        <taxon>Bacillati</taxon>
        <taxon>Bacillota</taxon>
        <taxon>Tissierellia</taxon>
        <taxon>Tissierellales</taxon>
        <taxon>Peptoniphilaceae</taxon>
        <taxon>Helcococcus</taxon>
    </lineage>
</organism>
<dbReference type="Gene3D" id="3.40.50.300">
    <property type="entry name" value="P-loop containing nucleotide triphosphate hydrolases"/>
    <property type="match status" value="1"/>
</dbReference>
<dbReference type="InterPro" id="IPR005897">
    <property type="entry name" value="Pept_C39_ABC_bacteriocin"/>
</dbReference>
<evidence type="ECO:0000256" key="9">
    <source>
        <dbReference type="ARBA" id="ARBA00022840"/>
    </source>
</evidence>
<dbReference type="RefSeq" id="WP_408126716.1">
    <property type="nucleotide sequence ID" value="NZ_JBFNFH010000013.1"/>
</dbReference>
<dbReference type="PROSITE" id="PS50990">
    <property type="entry name" value="PEPTIDASE_C39"/>
    <property type="match status" value="1"/>
</dbReference>
<feature type="domain" description="Peptidase C39" evidence="16">
    <location>
        <begin position="11"/>
        <end position="136"/>
    </location>
</feature>
<evidence type="ECO:0000256" key="13">
    <source>
        <dbReference type="SAM" id="Phobius"/>
    </source>
</evidence>
<keyword evidence="2" id="KW-0813">Transport</keyword>
<feature type="transmembrane region" description="Helical" evidence="13">
    <location>
        <begin position="277"/>
        <end position="300"/>
    </location>
</feature>
<dbReference type="InterPro" id="IPR005074">
    <property type="entry name" value="Peptidase_C39"/>
</dbReference>
<dbReference type="PROSITE" id="PS50929">
    <property type="entry name" value="ABC_TM1F"/>
    <property type="match status" value="1"/>
</dbReference>
<dbReference type="Gene3D" id="1.20.1560.10">
    <property type="entry name" value="ABC transporter type 1, transmembrane domain"/>
    <property type="match status" value="1"/>
</dbReference>
<evidence type="ECO:0000313" key="17">
    <source>
        <dbReference type="EMBL" id="MFM1525211.1"/>
    </source>
</evidence>
<keyword evidence="5 13" id="KW-0812">Transmembrane</keyword>
<comment type="subcellular location">
    <subcellularLocation>
        <location evidence="1">Cell membrane</location>
        <topology evidence="1">Multi-pass membrane protein</topology>
    </subcellularLocation>
</comment>
<dbReference type="PANTHER" id="PTHR43394:SF1">
    <property type="entry name" value="ATP-BINDING CASSETTE SUB-FAMILY B MEMBER 10, MITOCHONDRIAL"/>
    <property type="match status" value="1"/>
</dbReference>
<dbReference type="PANTHER" id="PTHR43394">
    <property type="entry name" value="ATP-DEPENDENT PERMEASE MDL1, MITOCHONDRIAL"/>
    <property type="match status" value="1"/>
</dbReference>
<keyword evidence="12 13" id="KW-0472">Membrane</keyword>
<reference evidence="17 18" key="1">
    <citation type="journal article" date="2024" name="Front. Microbiol.">
        <title>Pangenomic and biochemical analyses of Helcococcus ovis reveal widespread tetracycline resistance and a novel bacterial species, Helcococcus bovis.</title>
        <authorList>
            <person name="Cunha F."/>
            <person name="Zhai Y."/>
            <person name="Casaro S."/>
            <person name="Jones K.L."/>
            <person name="Hernandez M."/>
            <person name="Bisinotto R.S."/>
            <person name="Kariyawasam S."/>
            <person name="Brown M.B."/>
            <person name="Phillips A."/>
            <person name="Jeong K.C."/>
            <person name="Galvao K.N."/>
        </authorList>
    </citation>
    <scope>NUCLEOTIDE SEQUENCE [LARGE SCALE GENOMIC DNA]</scope>
    <source>
        <strain evidence="17 18">KG197</strain>
    </source>
</reference>
<feature type="transmembrane region" description="Helical" evidence="13">
    <location>
        <begin position="396"/>
        <end position="414"/>
    </location>
</feature>
<evidence type="ECO:0000259" key="15">
    <source>
        <dbReference type="PROSITE" id="PS50929"/>
    </source>
</evidence>
<evidence type="ECO:0000256" key="4">
    <source>
        <dbReference type="ARBA" id="ARBA00022670"/>
    </source>
</evidence>
<keyword evidence="18" id="KW-1185">Reference proteome</keyword>
<dbReference type="InterPro" id="IPR003593">
    <property type="entry name" value="AAA+_ATPase"/>
</dbReference>
<dbReference type="Pfam" id="PF03412">
    <property type="entry name" value="Peptidase_C39"/>
    <property type="match status" value="1"/>
</dbReference>
<keyword evidence="3" id="KW-1003">Cell membrane</keyword>
<proteinExistence type="predicted"/>
<feature type="transmembrane region" description="Helical" evidence="13">
    <location>
        <begin position="166"/>
        <end position="192"/>
    </location>
</feature>
<protein>
    <submittedName>
        <fullName evidence="17">Peptidase domain-containing ABC transporter</fullName>
    </submittedName>
</protein>
<evidence type="ECO:0000256" key="6">
    <source>
        <dbReference type="ARBA" id="ARBA00022741"/>
    </source>
</evidence>
<evidence type="ECO:0000256" key="1">
    <source>
        <dbReference type="ARBA" id="ARBA00004651"/>
    </source>
</evidence>
<evidence type="ECO:0000259" key="16">
    <source>
        <dbReference type="PROSITE" id="PS50990"/>
    </source>
</evidence>
<evidence type="ECO:0000313" key="18">
    <source>
        <dbReference type="Proteomes" id="UP001629536"/>
    </source>
</evidence>
<keyword evidence="9" id="KW-0067">ATP-binding</keyword>
<dbReference type="EMBL" id="JBFNFH010000013">
    <property type="protein sequence ID" value="MFM1525211.1"/>
    <property type="molecule type" value="Genomic_DNA"/>
</dbReference>
<evidence type="ECO:0000256" key="5">
    <source>
        <dbReference type="ARBA" id="ARBA00022692"/>
    </source>
</evidence>